<organism evidence="5 6">
    <name type="scientific">Protomyces lactucae-debilis</name>
    <dbReference type="NCBI Taxonomy" id="2754530"/>
    <lineage>
        <taxon>Eukaryota</taxon>
        <taxon>Fungi</taxon>
        <taxon>Dikarya</taxon>
        <taxon>Ascomycota</taxon>
        <taxon>Taphrinomycotina</taxon>
        <taxon>Taphrinomycetes</taxon>
        <taxon>Taphrinales</taxon>
        <taxon>Protomycetaceae</taxon>
        <taxon>Protomyces</taxon>
    </lineage>
</organism>
<evidence type="ECO:0000313" key="5">
    <source>
        <dbReference type="EMBL" id="ORY82714.1"/>
    </source>
</evidence>
<keyword evidence="3 5" id="KW-0808">Transferase</keyword>
<evidence type="ECO:0000256" key="2">
    <source>
        <dbReference type="ARBA" id="ARBA00022676"/>
    </source>
</evidence>
<dbReference type="Gene3D" id="3.90.550.10">
    <property type="entry name" value="Spore Coat Polysaccharide Biosynthesis Protein SpsA, Chain A"/>
    <property type="match status" value="1"/>
</dbReference>
<comment type="caution">
    <text evidence="5">The sequence shown here is derived from an EMBL/GenBank/DDBJ whole genome shotgun (WGS) entry which is preliminary data.</text>
</comment>
<dbReference type="GO" id="GO:0016020">
    <property type="term" value="C:membrane"/>
    <property type="evidence" value="ECO:0007669"/>
    <property type="project" value="InterPro"/>
</dbReference>
<dbReference type="Proteomes" id="UP000193685">
    <property type="component" value="Unassembled WGS sequence"/>
</dbReference>
<keyword evidence="2" id="KW-0328">Glycosyltransferase</keyword>
<dbReference type="GO" id="GO:0000026">
    <property type="term" value="F:alpha-1,2-mannosyltransferase activity"/>
    <property type="evidence" value="ECO:0007669"/>
    <property type="project" value="TreeGrafter"/>
</dbReference>
<dbReference type="AlphaFoldDB" id="A0A1Y2FH35"/>
<dbReference type="EMBL" id="MCFI01000009">
    <property type="protein sequence ID" value="ORY82714.1"/>
    <property type="molecule type" value="Genomic_DNA"/>
</dbReference>
<dbReference type="GO" id="GO:0005794">
    <property type="term" value="C:Golgi apparatus"/>
    <property type="evidence" value="ECO:0007669"/>
    <property type="project" value="TreeGrafter"/>
</dbReference>
<gene>
    <name evidence="5" type="ORF">BCR37DRAFT_346931</name>
</gene>
<dbReference type="RefSeq" id="XP_040725585.1">
    <property type="nucleotide sequence ID" value="XM_040867730.1"/>
</dbReference>
<name>A0A1Y2FH35_PROLT</name>
<dbReference type="GO" id="GO:0006487">
    <property type="term" value="P:protein N-linked glycosylation"/>
    <property type="evidence" value="ECO:0007669"/>
    <property type="project" value="TreeGrafter"/>
</dbReference>
<dbReference type="OMA" id="YNDFFEM"/>
<evidence type="ECO:0000256" key="3">
    <source>
        <dbReference type="ARBA" id="ARBA00022679"/>
    </source>
</evidence>
<dbReference type="Pfam" id="PF01793">
    <property type="entry name" value="Glyco_transf_15"/>
    <property type="match status" value="1"/>
</dbReference>
<dbReference type="GO" id="GO:0000032">
    <property type="term" value="P:cell wall mannoprotein biosynthetic process"/>
    <property type="evidence" value="ECO:0007669"/>
    <property type="project" value="TreeGrafter"/>
</dbReference>
<dbReference type="InterPro" id="IPR029044">
    <property type="entry name" value="Nucleotide-diphossugar_trans"/>
</dbReference>
<evidence type="ECO:0000313" key="6">
    <source>
        <dbReference type="Proteomes" id="UP000193685"/>
    </source>
</evidence>
<dbReference type="OrthoDB" id="439943at2759"/>
<protein>
    <submittedName>
        <fullName evidence="5">Nucleotide-diphospho-sugar transferase</fullName>
    </submittedName>
</protein>
<dbReference type="PANTHER" id="PTHR31121:SF2">
    <property type="entry name" value="MANNOSYLTRANSFERASE KTR5-RELATED"/>
    <property type="match status" value="1"/>
</dbReference>
<evidence type="ECO:0000256" key="1">
    <source>
        <dbReference type="ARBA" id="ARBA00007677"/>
    </source>
</evidence>
<dbReference type="GeneID" id="63784329"/>
<feature type="active site" description="Nucleophile" evidence="4">
    <location>
        <position position="235"/>
    </location>
</feature>
<dbReference type="InterPro" id="IPR002685">
    <property type="entry name" value="Glyco_trans_15"/>
</dbReference>
<dbReference type="PIRSF" id="PIRSF018153">
    <property type="entry name" value="Glyco_trans_15"/>
    <property type="match status" value="1"/>
</dbReference>
<dbReference type="SUPFAM" id="SSF53448">
    <property type="entry name" value="Nucleotide-diphospho-sugar transferases"/>
    <property type="match status" value="1"/>
</dbReference>
<reference evidence="5 6" key="1">
    <citation type="submission" date="2016-07" db="EMBL/GenBank/DDBJ databases">
        <title>Pervasive Adenine N6-methylation of Active Genes in Fungi.</title>
        <authorList>
            <consortium name="DOE Joint Genome Institute"/>
            <person name="Mondo S.J."/>
            <person name="Dannebaum R.O."/>
            <person name="Kuo R.C."/>
            <person name="Labutti K."/>
            <person name="Haridas S."/>
            <person name="Kuo A."/>
            <person name="Salamov A."/>
            <person name="Ahrendt S.R."/>
            <person name="Lipzen A."/>
            <person name="Sullivan W."/>
            <person name="Andreopoulos W.B."/>
            <person name="Clum A."/>
            <person name="Lindquist E."/>
            <person name="Daum C."/>
            <person name="Ramamoorthy G.K."/>
            <person name="Gryganskyi A."/>
            <person name="Culley D."/>
            <person name="Magnuson J.K."/>
            <person name="James T.Y."/>
            <person name="O'Malley M.A."/>
            <person name="Stajich J.E."/>
            <person name="Spatafora J.W."/>
            <person name="Visel A."/>
            <person name="Grigoriev I.V."/>
        </authorList>
    </citation>
    <scope>NUCLEOTIDE SEQUENCE [LARGE SCALE GENOMIC DNA]</scope>
    <source>
        <strain evidence="5 6">12-1054</strain>
    </source>
</reference>
<comment type="similarity">
    <text evidence="1">Belongs to the glycosyltransferase 15 family.</text>
</comment>
<sequence length="370" mass="43060">MVRHHQRHTRRLSEMLDSPFVQGCGDPVAAAAAYPRENAAFVILARNSELDSVLHSMSSLEHHFNRWFQYPYVFLNDAAFTDAFKAGVSKGTKANVAFGQVNSSMWGFPEWADKARYREAMAQQGDRGIKYGGLESYHHMCRFFSGYFFNHELVKDLEFFWRVEPDVTFFCDLTYDPFRMMKQHGKVYGFVIALKERLNTIPTLFRHVEAWRQEHRIKETSFADYNLCHFWSNFEIARVDFFQSERYMSFFNDLDKSGGFWLERWGDAPIHTFGAALLLEAEQIHYFRDIGYQHSDIAHCPANAPSPLIWSPKEMYNTSDGTQTMDDQFDEPKQGGHGCRCKCPLDYIDLEWRGGSCMNEWAKVVGGWLK</sequence>
<dbReference type="STRING" id="56484.A0A1Y2FH35"/>
<proteinExistence type="inferred from homology"/>
<dbReference type="PANTHER" id="PTHR31121">
    <property type="entry name" value="ALPHA-1,2 MANNOSYLTRANSFERASE KTR1"/>
    <property type="match status" value="1"/>
</dbReference>
<accession>A0A1Y2FH35</accession>
<evidence type="ECO:0000256" key="4">
    <source>
        <dbReference type="PIRSR" id="PIRSR018153-1"/>
    </source>
</evidence>
<keyword evidence="6" id="KW-1185">Reference proteome</keyword>